<dbReference type="Pfam" id="PF01124">
    <property type="entry name" value="MAPEG"/>
    <property type="match status" value="1"/>
</dbReference>
<evidence type="ECO:0000256" key="3">
    <source>
        <dbReference type="ARBA" id="ARBA00022989"/>
    </source>
</evidence>
<evidence type="ECO:0000256" key="1">
    <source>
        <dbReference type="ARBA" id="ARBA00004370"/>
    </source>
</evidence>
<reference evidence="6 7" key="1">
    <citation type="submission" date="2014-10" db="EMBL/GenBank/DDBJ databases">
        <title>Genome sequence of Novosphingobium malaysiense MUSC 273(T).</title>
        <authorList>
            <person name="Lee L.-H."/>
        </authorList>
    </citation>
    <scope>NUCLEOTIDE SEQUENCE [LARGE SCALE GENOMIC DNA]</scope>
    <source>
        <strain evidence="6 7">MUSC 273</strain>
    </source>
</reference>
<evidence type="ECO:0000256" key="2">
    <source>
        <dbReference type="ARBA" id="ARBA00022692"/>
    </source>
</evidence>
<proteinExistence type="predicted"/>
<feature type="transmembrane region" description="Helical" evidence="5">
    <location>
        <begin position="6"/>
        <end position="25"/>
    </location>
</feature>
<feature type="transmembrane region" description="Helical" evidence="5">
    <location>
        <begin position="105"/>
        <end position="127"/>
    </location>
</feature>
<dbReference type="GO" id="GO:0016020">
    <property type="term" value="C:membrane"/>
    <property type="evidence" value="ECO:0007669"/>
    <property type="project" value="UniProtKB-SubCell"/>
</dbReference>
<dbReference type="SUPFAM" id="SSF161084">
    <property type="entry name" value="MAPEG domain-like"/>
    <property type="match status" value="1"/>
</dbReference>
<dbReference type="Proteomes" id="UP000031057">
    <property type="component" value="Unassembled WGS sequence"/>
</dbReference>
<sequence length="130" mass="13839">MILQTTLSLAAAAAIINIWLAFRAGKMRMNTKIMHGDGGNPMLLQRMRAQANFVENTPFVLILVAAIEMTGKGGTWLAIVGSVYLLARLSHAFGMDKSEANPLRAVGFLVTALTLVGLAAVAVLIALGRF</sequence>
<protein>
    <submittedName>
        <fullName evidence="6">GST-like protein</fullName>
    </submittedName>
</protein>
<keyword evidence="4 5" id="KW-0472">Membrane</keyword>
<dbReference type="EMBL" id="JTDI01000003">
    <property type="protein sequence ID" value="KHK91638.1"/>
    <property type="molecule type" value="Genomic_DNA"/>
</dbReference>
<evidence type="ECO:0000313" key="7">
    <source>
        <dbReference type="Proteomes" id="UP000031057"/>
    </source>
</evidence>
<name>A0A0B1ZQY6_9SPHN</name>
<gene>
    <name evidence="6" type="ORF">LK12_12650</name>
</gene>
<evidence type="ECO:0000256" key="4">
    <source>
        <dbReference type="ARBA" id="ARBA00023136"/>
    </source>
</evidence>
<dbReference type="Gene3D" id="1.20.120.550">
    <property type="entry name" value="Membrane associated eicosanoid/glutathione metabolism-like domain"/>
    <property type="match status" value="1"/>
</dbReference>
<dbReference type="InterPro" id="IPR001129">
    <property type="entry name" value="Membr-assoc_MAPEG"/>
</dbReference>
<keyword evidence="2 5" id="KW-0812">Transmembrane</keyword>
<dbReference type="STRING" id="1348853.LK12_12650"/>
<dbReference type="OrthoDB" id="7619858at2"/>
<organism evidence="6 7">
    <name type="scientific">Novosphingobium malaysiense</name>
    <dbReference type="NCBI Taxonomy" id="1348853"/>
    <lineage>
        <taxon>Bacteria</taxon>
        <taxon>Pseudomonadati</taxon>
        <taxon>Pseudomonadota</taxon>
        <taxon>Alphaproteobacteria</taxon>
        <taxon>Sphingomonadales</taxon>
        <taxon>Sphingomonadaceae</taxon>
        <taxon>Novosphingobium</taxon>
    </lineage>
</organism>
<keyword evidence="7" id="KW-1185">Reference proteome</keyword>
<evidence type="ECO:0000256" key="5">
    <source>
        <dbReference type="SAM" id="Phobius"/>
    </source>
</evidence>
<dbReference type="PANTHER" id="PTHR35814:SF1">
    <property type="entry name" value="GLUTATHIONE S-TRANSFERASE-RELATED"/>
    <property type="match status" value="1"/>
</dbReference>
<dbReference type="AlphaFoldDB" id="A0A0B1ZQY6"/>
<comment type="caution">
    <text evidence="6">The sequence shown here is derived from an EMBL/GenBank/DDBJ whole genome shotgun (WGS) entry which is preliminary data.</text>
</comment>
<dbReference type="RefSeq" id="WP_039284225.1">
    <property type="nucleotide sequence ID" value="NZ_JTDI01000003.1"/>
</dbReference>
<comment type="subcellular location">
    <subcellularLocation>
        <location evidence="1">Membrane</location>
    </subcellularLocation>
</comment>
<evidence type="ECO:0000313" key="6">
    <source>
        <dbReference type="EMBL" id="KHK91638.1"/>
    </source>
</evidence>
<keyword evidence="3 5" id="KW-1133">Transmembrane helix</keyword>
<accession>A0A0B1ZQY6</accession>
<dbReference type="InterPro" id="IPR023352">
    <property type="entry name" value="MAPEG-like_dom_sf"/>
</dbReference>
<feature type="transmembrane region" description="Helical" evidence="5">
    <location>
        <begin position="73"/>
        <end position="93"/>
    </location>
</feature>
<dbReference type="PANTHER" id="PTHR35814">
    <property type="match status" value="1"/>
</dbReference>